<dbReference type="OrthoDB" id="6418621at2759"/>
<dbReference type="Proteomes" id="UP000887116">
    <property type="component" value="Unassembled WGS sequence"/>
</dbReference>
<keyword evidence="2" id="KW-0675">Receptor</keyword>
<dbReference type="GO" id="GO:0017147">
    <property type="term" value="F:Wnt-protein binding"/>
    <property type="evidence" value="ECO:0007669"/>
    <property type="project" value="TreeGrafter"/>
</dbReference>
<dbReference type="SUPFAM" id="SSF57196">
    <property type="entry name" value="EGF/Laminin"/>
    <property type="match status" value="1"/>
</dbReference>
<dbReference type="SUPFAM" id="SSF63825">
    <property type="entry name" value="YWTD domain"/>
    <property type="match status" value="1"/>
</dbReference>
<dbReference type="GO" id="GO:0005886">
    <property type="term" value="C:plasma membrane"/>
    <property type="evidence" value="ECO:0007669"/>
    <property type="project" value="TreeGrafter"/>
</dbReference>
<dbReference type="EMBL" id="BMAO01038184">
    <property type="protein sequence ID" value="GFR23093.1"/>
    <property type="molecule type" value="Genomic_DNA"/>
</dbReference>
<comment type="caution">
    <text evidence="2">The sequence shown here is derived from an EMBL/GenBank/DDBJ whole genome shotgun (WGS) entry which is preliminary data.</text>
</comment>
<dbReference type="PANTHER" id="PTHR46513">
    <property type="entry name" value="VITELLOGENIN RECEPTOR-LIKE PROTEIN-RELATED-RELATED"/>
    <property type="match status" value="1"/>
</dbReference>
<reference evidence="2" key="1">
    <citation type="submission" date="2020-07" db="EMBL/GenBank/DDBJ databases">
        <title>Multicomponent nature underlies the extraordinary mechanical properties of spider dragline silk.</title>
        <authorList>
            <person name="Kono N."/>
            <person name="Nakamura H."/>
            <person name="Mori M."/>
            <person name="Yoshida Y."/>
            <person name="Ohtoshi R."/>
            <person name="Malay A.D."/>
            <person name="Moran D.A.P."/>
            <person name="Tomita M."/>
            <person name="Numata K."/>
            <person name="Arakawa K."/>
        </authorList>
    </citation>
    <scope>NUCLEOTIDE SEQUENCE</scope>
</reference>
<name>A0A8X6JFB0_TRICU</name>
<dbReference type="Gene3D" id="2.120.10.30">
    <property type="entry name" value="TolB, C-terminal domain"/>
    <property type="match status" value="1"/>
</dbReference>
<evidence type="ECO:0000313" key="3">
    <source>
        <dbReference type="Proteomes" id="UP000887116"/>
    </source>
</evidence>
<gene>
    <name evidence="2" type="primary">LRP4</name>
    <name evidence="2" type="ORF">TNCT_714801</name>
</gene>
<protein>
    <submittedName>
        <fullName evidence="2">Low-density lipoprotein receptor-related protein 4</fullName>
    </submittedName>
</protein>
<keyword evidence="2" id="KW-0449">Lipoprotein</keyword>
<keyword evidence="3" id="KW-1185">Reference proteome</keyword>
<dbReference type="GO" id="GO:0060070">
    <property type="term" value="P:canonical Wnt signaling pathway"/>
    <property type="evidence" value="ECO:0007669"/>
    <property type="project" value="TreeGrafter"/>
</dbReference>
<dbReference type="PANTHER" id="PTHR46513:SF13">
    <property type="entry name" value="EGF-LIKE DOMAIN-CONTAINING PROTEIN"/>
    <property type="match status" value="1"/>
</dbReference>
<dbReference type="InterPro" id="IPR050778">
    <property type="entry name" value="Cueball_EGF_LRP_Nidogen"/>
</dbReference>
<dbReference type="InterPro" id="IPR011042">
    <property type="entry name" value="6-blade_b-propeller_TolB-like"/>
</dbReference>
<evidence type="ECO:0000256" key="1">
    <source>
        <dbReference type="ARBA" id="ARBA00022536"/>
    </source>
</evidence>
<organism evidence="2 3">
    <name type="scientific">Trichonephila clavata</name>
    <name type="common">Joro spider</name>
    <name type="synonym">Nephila clavata</name>
    <dbReference type="NCBI Taxonomy" id="2740835"/>
    <lineage>
        <taxon>Eukaryota</taxon>
        <taxon>Metazoa</taxon>
        <taxon>Ecdysozoa</taxon>
        <taxon>Arthropoda</taxon>
        <taxon>Chelicerata</taxon>
        <taxon>Arachnida</taxon>
        <taxon>Araneae</taxon>
        <taxon>Araneomorphae</taxon>
        <taxon>Entelegynae</taxon>
        <taxon>Araneoidea</taxon>
        <taxon>Nephilidae</taxon>
        <taxon>Trichonephila</taxon>
    </lineage>
</organism>
<keyword evidence="1" id="KW-0245">EGF-like domain</keyword>
<accession>A0A8X6JFB0</accession>
<proteinExistence type="predicted"/>
<dbReference type="Pfam" id="PF14670">
    <property type="entry name" value="FXa_inhibition"/>
    <property type="match status" value="1"/>
</dbReference>
<sequence length="135" mass="15614">MYRDQIFEIHTRLLREAYGSDFLFMDNNAHPHNLPHPFAITVFEDHLFWTDWQTKSIHKANKFTGRNATTLHTKLHFPMDLIVVHPLRQPYVRDPCAEDNGGCSHLCMPNNVSYTCLCTVEAPVQVDEKTCSKGK</sequence>
<dbReference type="AlphaFoldDB" id="A0A8X6JFB0"/>
<dbReference type="GO" id="GO:0042813">
    <property type="term" value="F:Wnt receptor activity"/>
    <property type="evidence" value="ECO:0007669"/>
    <property type="project" value="TreeGrafter"/>
</dbReference>
<evidence type="ECO:0000313" key="2">
    <source>
        <dbReference type="EMBL" id="GFR23093.1"/>
    </source>
</evidence>